<dbReference type="Gene3D" id="3.10.450.400">
    <property type="entry name" value="Uncharacterised protein PF15513, DUF4651"/>
    <property type="match status" value="1"/>
</dbReference>
<dbReference type="InterPro" id="IPR028105">
    <property type="entry name" value="DUF4651"/>
</dbReference>
<protein>
    <submittedName>
        <fullName evidence="2">DUF4651 domain-containing protein</fullName>
    </submittedName>
</protein>
<dbReference type="Proteomes" id="UP000644875">
    <property type="component" value="Unassembled WGS sequence"/>
</dbReference>
<comment type="caution">
    <text evidence="2">The sequence shown here is derived from an EMBL/GenBank/DDBJ whole genome shotgun (WGS) entry which is preliminary data.</text>
</comment>
<keyword evidence="1" id="KW-0472">Membrane</keyword>
<keyword evidence="1" id="KW-0812">Transmembrane</keyword>
<evidence type="ECO:0000313" key="2">
    <source>
        <dbReference type="EMBL" id="MBJ8350186.1"/>
    </source>
</evidence>
<sequence>MNKKKFWLSTGLLLGTPAFLGIAAFLGHKKQVKDQKTESEILDEVRSFFASFGVIKVVYISSFNPAKKEAQGGVVFDDEITFFFHYLDGDINYKESEQ</sequence>
<dbReference type="RefSeq" id="WP_199568102.1">
    <property type="nucleotide sequence ID" value="NZ_JAENBP010000007.1"/>
</dbReference>
<accession>A0A934PAH3</accession>
<feature type="transmembrane region" description="Helical" evidence="1">
    <location>
        <begin position="6"/>
        <end position="26"/>
    </location>
</feature>
<dbReference type="Pfam" id="PF15513">
    <property type="entry name" value="DUF4651"/>
    <property type="match status" value="1"/>
</dbReference>
<organism evidence="2 3">
    <name type="scientific">Streptococcus zalophi</name>
    <dbReference type="NCBI Taxonomy" id="640031"/>
    <lineage>
        <taxon>Bacteria</taxon>
        <taxon>Bacillati</taxon>
        <taxon>Bacillota</taxon>
        <taxon>Bacilli</taxon>
        <taxon>Lactobacillales</taxon>
        <taxon>Streptococcaceae</taxon>
        <taxon>Streptococcus</taxon>
    </lineage>
</organism>
<dbReference type="EMBL" id="JAENBP010000007">
    <property type="protein sequence ID" value="MBJ8350186.1"/>
    <property type="molecule type" value="Genomic_DNA"/>
</dbReference>
<evidence type="ECO:0000313" key="3">
    <source>
        <dbReference type="Proteomes" id="UP000644875"/>
    </source>
</evidence>
<evidence type="ECO:0000256" key="1">
    <source>
        <dbReference type="SAM" id="Phobius"/>
    </source>
</evidence>
<keyword evidence="3" id="KW-1185">Reference proteome</keyword>
<proteinExistence type="predicted"/>
<gene>
    <name evidence="2" type="ORF">JHK64_06015</name>
</gene>
<name>A0A934PAH3_9STRE</name>
<dbReference type="AlphaFoldDB" id="A0A934PAH3"/>
<keyword evidence="1" id="KW-1133">Transmembrane helix</keyword>
<reference evidence="2 3" key="1">
    <citation type="journal article" date="2021" name="Int. J. Syst. Evol. Microbiol.">
        <title>Streptococcus vicugnae sp. nov., isolated from faeces of alpacas (Vicugna pacos) and cattle (Bos taurus), Streptococcus zalophi sp. nov., and Streptococcus pacificus sp. nov., isolated from respiratory tract of California sea lions (Zalophus californianus).</title>
        <authorList>
            <person name="Volokhov D.V."/>
            <person name="Zagorodnyaya T.A."/>
            <person name="Shen Z."/>
            <person name="Blom J."/>
            <person name="Furtak V.A."/>
            <person name="Eisenberg T."/>
            <person name="Fan P."/>
            <person name="Jeong K.C."/>
            <person name="Gao Y."/>
            <person name="Zhang S."/>
            <person name="Amselle M."/>
        </authorList>
    </citation>
    <scope>NUCLEOTIDE SEQUENCE [LARGE SCALE GENOMIC DNA]</scope>
    <source>
        <strain evidence="3">CSL7508-lung</strain>
    </source>
</reference>